<proteinExistence type="predicted"/>
<dbReference type="Gene3D" id="3.40.50.1390">
    <property type="entry name" value="Resolvase, N-terminal catalytic domain"/>
    <property type="match status" value="1"/>
</dbReference>
<dbReference type="InterPro" id="IPR038109">
    <property type="entry name" value="DNA_bind_recomb_sf"/>
</dbReference>
<dbReference type="InterPro" id="IPR050639">
    <property type="entry name" value="SSR_resolvase"/>
</dbReference>
<dbReference type="InterPro" id="IPR025827">
    <property type="entry name" value="Zn_ribbon_recom_dom"/>
</dbReference>
<sequence>MARIRKSSLSERTAALKKVVWYIALYIRLSKDDGNDESLSVTNQKKILMEFLEKFFPEEYVIVDVYVDDGLTGTDYERPDFQRMIHDVEVGKVNCIVCKNLSRAFRNYSDQGYFLENFFPLHNTRFITLGDPKIDTYLNPEVVSGMEVPINGLMNDRFAYKTSSDIRRTFDTKRRNGEFIGAFAPYGYEKHPEDKNALIIDEEAAQVVRNIFQWFVYGDGSTKIIIDDDGIEHEVLVGSMSKEGISRKLNELGIPNPSLYKKLRGFKYKNPHSKKNDGLWSGSAVTRILQNKTYIGTMVQGREKVISYKVHEMIKMPEEEWYQVENTHEAIITAELFEMAQELQKRDTRTPPGKKENYLFSGFLRCADCDKAMTRRASKGLVYYNCSTYKRKSKDKCTKHTMRLDILEKAVLMAIQKQIELAHSLESIIEDINKAPVVQTKSLRLEQLLKLRMEEYEKTKELLTDLYVDWKRGEITLEQHRRMKNKFEQQEEQLEKVIEHLKDEIGTMEKGVSTDDPYFKTFLECKNIKELSQGILTDLVEVIYIHEGGEITIHFKFDDEYKRIVDFIENNKYTLSVVENEVS</sequence>
<name>A0A7M2REB9_9FIRM</name>
<dbReference type="InterPro" id="IPR011109">
    <property type="entry name" value="DNA_bind_recombinase_dom"/>
</dbReference>
<dbReference type="SMART" id="SM00857">
    <property type="entry name" value="Resolvase"/>
    <property type="match status" value="1"/>
</dbReference>
<reference evidence="3 4" key="1">
    <citation type="submission" date="2020-10" db="EMBL/GenBank/DDBJ databases">
        <title>Blautia liquoris sp.nov., isolated from the mud in a fermentation cellar used for the production of Chinese strong-flavoured liquor.</title>
        <authorList>
            <person name="Lu L."/>
        </authorList>
    </citation>
    <scope>NUCLEOTIDE SEQUENCE [LARGE SCALE GENOMIC DNA]</scope>
    <source>
        <strain evidence="3 4">LZLJ-3</strain>
    </source>
</reference>
<keyword evidence="1" id="KW-0175">Coiled coil</keyword>
<dbReference type="PROSITE" id="PS51737">
    <property type="entry name" value="RECOMBINASE_DNA_BIND"/>
    <property type="match status" value="1"/>
</dbReference>
<dbReference type="AlphaFoldDB" id="A0A7M2REB9"/>
<dbReference type="KEGG" id="bliq:INP51_11240"/>
<feature type="coiled-coil region" evidence="1">
    <location>
        <begin position="477"/>
        <end position="511"/>
    </location>
</feature>
<evidence type="ECO:0000313" key="3">
    <source>
        <dbReference type="EMBL" id="QOV18579.1"/>
    </source>
</evidence>
<dbReference type="Proteomes" id="UP000593601">
    <property type="component" value="Chromosome"/>
</dbReference>
<dbReference type="Pfam" id="PF07508">
    <property type="entry name" value="Recombinase"/>
    <property type="match status" value="1"/>
</dbReference>
<protein>
    <submittedName>
        <fullName evidence="3">Recombinase family protein</fullName>
    </submittedName>
</protein>
<dbReference type="PANTHER" id="PTHR30461">
    <property type="entry name" value="DNA-INVERTASE FROM LAMBDOID PROPHAGE"/>
    <property type="match status" value="1"/>
</dbReference>
<feature type="domain" description="Recombinase" evidence="2">
    <location>
        <begin position="185"/>
        <end position="350"/>
    </location>
</feature>
<dbReference type="GO" id="GO:0000150">
    <property type="term" value="F:DNA strand exchange activity"/>
    <property type="evidence" value="ECO:0007669"/>
    <property type="project" value="InterPro"/>
</dbReference>
<dbReference type="Gene3D" id="3.90.1750.20">
    <property type="entry name" value="Putative Large Serine Recombinase, Chain B, Domain 2"/>
    <property type="match status" value="1"/>
</dbReference>
<evidence type="ECO:0000256" key="1">
    <source>
        <dbReference type="SAM" id="Coils"/>
    </source>
</evidence>
<accession>A0A7M2REB9</accession>
<organism evidence="3 4">
    <name type="scientific">Blautia liquoris</name>
    <dbReference type="NCBI Taxonomy" id="2779518"/>
    <lineage>
        <taxon>Bacteria</taxon>
        <taxon>Bacillati</taxon>
        <taxon>Bacillota</taxon>
        <taxon>Clostridia</taxon>
        <taxon>Lachnospirales</taxon>
        <taxon>Lachnospiraceae</taxon>
        <taxon>Blautia</taxon>
    </lineage>
</organism>
<dbReference type="InterPro" id="IPR006119">
    <property type="entry name" value="Resolv_N"/>
</dbReference>
<dbReference type="SUPFAM" id="SSF53041">
    <property type="entry name" value="Resolvase-like"/>
    <property type="match status" value="1"/>
</dbReference>
<evidence type="ECO:0000259" key="2">
    <source>
        <dbReference type="PROSITE" id="PS51737"/>
    </source>
</evidence>
<gene>
    <name evidence="3" type="ORF">INP51_11240</name>
</gene>
<dbReference type="InterPro" id="IPR036162">
    <property type="entry name" value="Resolvase-like_N_sf"/>
</dbReference>
<dbReference type="RefSeq" id="WP_193734941.1">
    <property type="nucleotide sequence ID" value="NZ_CP063304.1"/>
</dbReference>
<dbReference type="PANTHER" id="PTHR30461:SF23">
    <property type="entry name" value="DNA RECOMBINASE-RELATED"/>
    <property type="match status" value="1"/>
</dbReference>
<dbReference type="EMBL" id="CP063304">
    <property type="protein sequence ID" value="QOV18579.1"/>
    <property type="molecule type" value="Genomic_DNA"/>
</dbReference>
<dbReference type="Pfam" id="PF00239">
    <property type="entry name" value="Resolvase"/>
    <property type="match status" value="1"/>
</dbReference>
<evidence type="ECO:0000313" key="4">
    <source>
        <dbReference type="Proteomes" id="UP000593601"/>
    </source>
</evidence>
<dbReference type="Pfam" id="PF13408">
    <property type="entry name" value="Zn_ribbon_recom"/>
    <property type="match status" value="1"/>
</dbReference>
<keyword evidence="4" id="KW-1185">Reference proteome</keyword>
<dbReference type="GO" id="GO:0003677">
    <property type="term" value="F:DNA binding"/>
    <property type="evidence" value="ECO:0007669"/>
    <property type="project" value="InterPro"/>
</dbReference>